<dbReference type="FunFam" id="3.30.40.10:FF:000387">
    <property type="entry name" value="RING finger protein 26"/>
    <property type="match status" value="1"/>
</dbReference>
<evidence type="ECO:0000256" key="18">
    <source>
        <dbReference type="PROSITE-ProRule" id="PRU00175"/>
    </source>
</evidence>
<evidence type="ECO:0000256" key="5">
    <source>
        <dbReference type="ARBA" id="ARBA00022679"/>
    </source>
</evidence>
<dbReference type="GO" id="GO:0008270">
    <property type="term" value="F:zinc ion binding"/>
    <property type="evidence" value="ECO:0007669"/>
    <property type="project" value="UniProtKB-KW"/>
</dbReference>
<keyword evidence="11" id="KW-0862">Zinc</keyword>
<sequence>MLFERHVVTLNMDEVNIVSLAVARCVDTCCLLIDLLVRSLCWLLHLLTSAGASLHNTLVALSSSTLVEYWNCALFSFLTATEAVSSAACGALQSLGGVFESFKMVGHLLCHVAWRIKDVLHRGFISGSCILRQTFECLCISLSLVLYFVNTVINMVLISTQNCASMLAGVWEMVADPVHRMVDLALTLLTFLYSSLVGVSVLLWTPCQLLLDFLAALGRIFITVVTMDSHSLLIAVVFIFLALLFLNPRLSVLTAHLSLRLMNALPGAGHVQTVHEHNPVSQELHTQTVRRRPPHTQTGAVTTENDQTETEPSPADHLQSGGTVSRRRTGTSAKNKPPEVNVPLTDVELLSLLKEQEERKKCVICQDQSKTVLLLPCRHLCLCRHCADILTQRRAMHQRCCPLCRQAITQTMDVFL</sequence>
<dbReference type="GO" id="GO:0005789">
    <property type="term" value="C:endoplasmic reticulum membrane"/>
    <property type="evidence" value="ECO:0007669"/>
    <property type="project" value="UniProtKB-SubCell"/>
</dbReference>
<feature type="compositionally biased region" description="Polar residues" evidence="19">
    <location>
        <begin position="295"/>
        <end position="305"/>
    </location>
</feature>
<reference evidence="22" key="1">
    <citation type="submission" date="2023-08" db="EMBL/GenBank/DDBJ databases">
        <authorList>
            <person name="Alioto T."/>
            <person name="Alioto T."/>
            <person name="Gomez Garrido J."/>
        </authorList>
    </citation>
    <scope>NUCLEOTIDE SEQUENCE</scope>
</reference>
<evidence type="ECO:0000313" key="23">
    <source>
        <dbReference type="Proteomes" id="UP001178508"/>
    </source>
</evidence>
<evidence type="ECO:0000256" key="4">
    <source>
        <dbReference type="ARBA" id="ARBA00012483"/>
    </source>
</evidence>
<keyword evidence="23" id="KW-1185">Reference proteome</keyword>
<evidence type="ECO:0000256" key="7">
    <source>
        <dbReference type="ARBA" id="ARBA00022723"/>
    </source>
</evidence>
<evidence type="ECO:0000313" key="22">
    <source>
        <dbReference type="EMBL" id="CAJ1063734.1"/>
    </source>
</evidence>
<keyword evidence="13 20" id="KW-0472">Membrane</keyword>
<evidence type="ECO:0000256" key="12">
    <source>
        <dbReference type="ARBA" id="ARBA00022989"/>
    </source>
</evidence>
<evidence type="ECO:0000256" key="3">
    <source>
        <dbReference type="ARBA" id="ARBA00004906"/>
    </source>
</evidence>
<keyword evidence="7" id="KW-0479">Metal-binding</keyword>
<evidence type="ECO:0000256" key="6">
    <source>
        <dbReference type="ARBA" id="ARBA00022692"/>
    </source>
</evidence>
<evidence type="ECO:0000256" key="16">
    <source>
        <dbReference type="ARBA" id="ARBA00067352"/>
    </source>
</evidence>
<dbReference type="PANTHER" id="PTHR22696">
    <property type="entry name" value="E3 UBIQUITIN-PROTEIN LIGASE RNF26"/>
    <property type="match status" value="1"/>
</dbReference>
<evidence type="ECO:0000259" key="21">
    <source>
        <dbReference type="PROSITE" id="PS50089"/>
    </source>
</evidence>
<dbReference type="InterPro" id="IPR013083">
    <property type="entry name" value="Znf_RING/FYVE/PHD"/>
</dbReference>
<evidence type="ECO:0000256" key="2">
    <source>
        <dbReference type="ARBA" id="ARBA00004477"/>
    </source>
</evidence>
<feature type="transmembrane region" description="Helical" evidence="20">
    <location>
        <begin position="140"/>
        <end position="160"/>
    </location>
</feature>
<evidence type="ECO:0000256" key="8">
    <source>
        <dbReference type="ARBA" id="ARBA00022771"/>
    </source>
</evidence>
<evidence type="ECO:0000256" key="20">
    <source>
        <dbReference type="SAM" id="Phobius"/>
    </source>
</evidence>
<protein>
    <recommendedName>
        <fullName evidence="16">E3 ubiquitin-protein ligase RNF26</fullName>
        <ecNumber evidence="4">2.3.2.27</ecNumber>
    </recommendedName>
    <alternativeName>
        <fullName evidence="17">RING finger protein 26</fullName>
    </alternativeName>
</protein>
<evidence type="ECO:0000256" key="17">
    <source>
        <dbReference type="ARBA" id="ARBA00075536"/>
    </source>
</evidence>
<dbReference type="PROSITE" id="PS50089">
    <property type="entry name" value="ZF_RING_2"/>
    <property type="match status" value="1"/>
</dbReference>
<evidence type="ECO:0000256" key="15">
    <source>
        <dbReference type="ARBA" id="ARBA00063040"/>
    </source>
</evidence>
<dbReference type="Proteomes" id="UP001178508">
    <property type="component" value="Chromosome 9"/>
</dbReference>
<feature type="region of interest" description="Disordered" evidence="19">
    <location>
        <begin position="278"/>
        <end position="340"/>
    </location>
</feature>
<keyword evidence="6 20" id="KW-0812">Transmembrane</keyword>
<comment type="subcellular location">
    <subcellularLocation>
        <location evidence="2">Endoplasmic reticulum membrane</location>
        <topology evidence="2">Multi-pass membrane protein</topology>
    </subcellularLocation>
</comment>
<feature type="transmembrane region" description="Helical" evidence="20">
    <location>
        <begin position="216"/>
        <end position="246"/>
    </location>
</feature>
<evidence type="ECO:0000256" key="13">
    <source>
        <dbReference type="ARBA" id="ARBA00023136"/>
    </source>
</evidence>
<evidence type="ECO:0000256" key="1">
    <source>
        <dbReference type="ARBA" id="ARBA00000900"/>
    </source>
</evidence>
<evidence type="ECO:0000256" key="14">
    <source>
        <dbReference type="ARBA" id="ARBA00057605"/>
    </source>
</evidence>
<comment type="subunit">
    <text evidence="15">Interacts with INCA1. Interacts with TMEM43, ENDOD1, TMEM33 and TMED1 to form a complex capable of modulating innate immune signaling through the cGAS-STING pathway. Interacts with UBE2J1; this interaction is important for SQSTM1 ubiquitination.</text>
</comment>
<evidence type="ECO:0000256" key="9">
    <source>
        <dbReference type="ARBA" id="ARBA00022786"/>
    </source>
</evidence>
<gene>
    <name evidence="22" type="ORF">XNOV1_A023032</name>
</gene>
<dbReference type="InterPro" id="IPR001841">
    <property type="entry name" value="Znf_RING"/>
</dbReference>
<evidence type="ECO:0000256" key="11">
    <source>
        <dbReference type="ARBA" id="ARBA00022833"/>
    </source>
</evidence>
<proteinExistence type="predicted"/>
<dbReference type="GO" id="GO:0006511">
    <property type="term" value="P:ubiquitin-dependent protein catabolic process"/>
    <property type="evidence" value="ECO:0007669"/>
    <property type="project" value="TreeGrafter"/>
</dbReference>
<comment type="catalytic activity">
    <reaction evidence="1">
        <text>S-ubiquitinyl-[E2 ubiquitin-conjugating enzyme]-L-cysteine + [acceptor protein]-L-lysine = [E2 ubiquitin-conjugating enzyme]-L-cysteine + N(6)-ubiquitinyl-[acceptor protein]-L-lysine.</text>
        <dbReference type="EC" id="2.3.2.27"/>
    </reaction>
</comment>
<dbReference type="EC" id="2.3.2.27" evidence="4"/>
<comment type="function">
    <text evidence="14">E3 ubiquitin-protein ligase that plays a key role in endosome organization by retaining vesicles in the perinuclear cloud. Acts as a platform for perinuclear positioning of the endosomal system by mediating ubiquitination of SQSTM1 through interaction with the ubiquitin conjugating enzyme UBE2J1. Ubiquitinated SQSTM1 attracts specific vesicle-associated adapters, forming a molecular bridge that restrains cognate vesicles in the perinuclear region and organizes the endosomal pathway for efficient cargo transport. Also acts as a regulator of type I interferon production in response to viral infection by mediating the formation of 'Lys-11'-linked polyubiquitin chains on TMEM173/STING, leading to stabilize TMEM173/STING. Also required to limit type I interferon response by promoting autophagic degradation of IRF3.</text>
</comment>
<keyword evidence="5" id="KW-0808">Transferase</keyword>
<comment type="pathway">
    <text evidence="3">Protein modification; protein ubiquitination.</text>
</comment>
<keyword evidence="8 18" id="KW-0863">Zinc-finger</keyword>
<dbReference type="SUPFAM" id="SSF57850">
    <property type="entry name" value="RING/U-box"/>
    <property type="match status" value="1"/>
</dbReference>
<dbReference type="GO" id="GO:0016567">
    <property type="term" value="P:protein ubiquitination"/>
    <property type="evidence" value="ECO:0007669"/>
    <property type="project" value="TreeGrafter"/>
</dbReference>
<name>A0AAV1FSG6_XYRNO</name>
<feature type="domain" description="RING-type" evidence="21">
    <location>
        <begin position="362"/>
        <end position="405"/>
    </location>
</feature>
<keyword evidence="12 20" id="KW-1133">Transmembrane helix</keyword>
<dbReference type="Pfam" id="PF13920">
    <property type="entry name" value="zf-C3HC4_3"/>
    <property type="match status" value="1"/>
</dbReference>
<dbReference type="PANTHER" id="PTHR22696:SF1">
    <property type="entry name" value="E3 UBIQUITIN-PROTEIN LIGASE RNF26"/>
    <property type="match status" value="1"/>
</dbReference>
<dbReference type="AlphaFoldDB" id="A0AAV1FSG6"/>
<organism evidence="22 23">
    <name type="scientific">Xyrichtys novacula</name>
    <name type="common">Pearly razorfish</name>
    <name type="synonym">Hemipteronotus novacula</name>
    <dbReference type="NCBI Taxonomy" id="13765"/>
    <lineage>
        <taxon>Eukaryota</taxon>
        <taxon>Metazoa</taxon>
        <taxon>Chordata</taxon>
        <taxon>Craniata</taxon>
        <taxon>Vertebrata</taxon>
        <taxon>Euteleostomi</taxon>
        <taxon>Actinopterygii</taxon>
        <taxon>Neopterygii</taxon>
        <taxon>Teleostei</taxon>
        <taxon>Neoteleostei</taxon>
        <taxon>Acanthomorphata</taxon>
        <taxon>Eupercaria</taxon>
        <taxon>Labriformes</taxon>
        <taxon>Labridae</taxon>
        <taxon>Xyrichtys</taxon>
    </lineage>
</organism>
<keyword evidence="10" id="KW-0256">Endoplasmic reticulum</keyword>
<evidence type="ECO:0000256" key="19">
    <source>
        <dbReference type="SAM" id="MobiDB-lite"/>
    </source>
</evidence>
<accession>A0AAV1FSG6</accession>
<dbReference type="GO" id="GO:0061630">
    <property type="term" value="F:ubiquitin protein ligase activity"/>
    <property type="evidence" value="ECO:0007669"/>
    <property type="project" value="UniProtKB-EC"/>
</dbReference>
<feature type="transmembrane region" description="Helical" evidence="20">
    <location>
        <begin position="181"/>
        <end position="204"/>
    </location>
</feature>
<evidence type="ECO:0000256" key="10">
    <source>
        <dbReference type="ARBA" id="ARBA00022824"/>
    </source>
</evidence>
<dbReference type="EMBL" id="OY660872">
    <property type="protein sequence ID" value="CAJ1063734.1"/>
    <property type="molecule type" value="Genomic_DNA"/>
</dbReference>
<dbReference type="Gene3D" id="3.30.40.10">
    <property type="entry name" value="Zinc/RING finger domain, C3HC4 (zinc finger)"/>
    <property type="match status" value="1"/>
</dbReference>
<keyword evidence="9" id="KW-0833">Ubl conjugation pathway</keyword>